<accession>A0A0N7L931</accession>
<protein>
    <submittedName>
        <fullName evidence="1">Uncharacterized protein</fullName>
    </submittedName>
</protein>
<dbReference type="Proteomes" id="UP000054845">
    <property type="component" value="Unassembled WGS sequence"/>
</dbReference>
<evidence type="ECO:0000313" key="2">
    <source>
        <dbReference type="Proteomes" id="UP000054845"/>
    </source>
</evidence>
<dbReference type="AlphaFoldDB" id="A0A0N7L931"/>
<sequence length="131" mass="14160">MAARSPPAALVPGVSYLAARAPPWTQLGNVAITHNDAIHGVIETVPEPHRKAVIEHLHNYVGNTINEWHGGIYGYKINKIEDWGEGLDIGRGFKATGESYSAHKSLLSPSHVIQVSHPAPPPHWPFGPATL</sequence>
<dbReference type="EMBL" id="CCYA01000181">
    <property type="protein sequence ID" value="CEH12650.1"/>
    <property type="molecule type" value="Genomic_DNA"/>
</dbReference>
<keyword evidence="2" id="KW-1185">Reference proteome</keyword>
<name>A0A0N7L931_9BASI</name>
<reference evidence="1 2" key="1">
    <citation type="submission" date="2014-09" db="EMBL/GenBank/DDBJ databases">
        <authorList>
            <person name="Magalhaes I.L.F."/>
            <person name="Oliveira U."/>
            <person name="Santos F.R."/>
            <person name="Vidigal T.H.D.A."/>
            <person name="Brescovit A.D."/>
            <person name="Santos A.J."/>
        </authorList>
    </citation>
    <scope>NUCLEOTIDE SEQUENCE [LARGE SCALE GENOMIC DNA]</scope>
</reference>
<proteinExistence type="predicted"/>
<organism evidence="1 2">
    <name type="scientific">Ceraceosorus bombacis</name>
    <dbReference type="NCBI Taxonomy" id="401625"/>
    <lineage>
        <taxon>Eukaryota</taxon>
        <taxon>Fungi</taxon>
        <taxon>Dikarya</taxon>
        <taxon>Basidiomycota</taxon>
        <taxon>Ustilaginomycotina</taxon>
        <taxon>Exobasidiomycetes</taxon>
        <taxon>Ceraceosorales</taxon>
        <taxon>Ceraceosoraceae</taxon>
        <taxon>Ceraceosorus</taxon>
    </lineage>
</organism>
<evidence type="ECO:0000313" key="1">
    <source>
        <dbReference type="EMBL" id="CEH12650.1"/>
    </source>
</evidence>